<dbReference type="KEGG" id="palr:HGI30_19175"/>
<dbReference type="PANTHER" id="PTHR43679">
    <property type="entry name" value="OCTANOYLTRANSFERASE LIPM-RELATED"/>
    <property type="match status" value="1"/>
</dbReference>
<dbReference type="Gene3D" id="3.30.930.10">
    <property type="entry name" value="Bira Bifunctional Protein, Domain 2"/>
    <property type="match status" value="1"/>
</dbReference>
<proteinExistence type="predicted"/>
<dbReference type="InterPro" id="IPR050664">
    <property type="entry name" value="Octanoyltrans_LipM/LipL"/>
</dbReference>
<evidence type="ECO:0000313" key="3">
    <source>
        <dbReference type="Proteomes" id="UP000502136"/>
    </source>
</evidence>
<dbReference type="Pfam" id="PF21948">
    <property type="entry name" value="LplA-B_cat"/>
    <property type="match status" value="1"/>
</dbReference>
<organism evidence="2 3">
    <name type="scientific">Paenibacillus albicereus</name>
    <dbReference type="NCBI Taxonomy" id="2726185"/>
    <lineage>
        <taxon>Bacteria</taxon>
        <taxon>Bacillati</taxon>
        <taxon>Bacillota</taxon>
        <taxon>Bacilli</taxon>
        <taxon>Bacillales</taxon>
        <taxon>Paenibacillaceae</taxon>
        <taxon>Paenibacillus</taxon>
    </lineage>
</organism>
<dbReference type="RefSeq" id="WP_168909008.1">
    <property type="nucleotide sequence ID" value="NZ_CP051428.1"/>
</dbReference>
<accession>A0A6H2H1C4</accession>
<dbReference type="GO" id="GO:0009249">
    <property type="term" value="P:protein lipoylation"/>
    <property type="evidence" value="ECO:0007669"/>
    <property type="project" value="UniProtKB-ARBA"/>
</dbReference>
<dbReference type="AlphaFoldDB" id="A0A6H2H1C4"/>
<dbReference type="SUPFAM" id="SSF55681">
    <property type="entry name" value="Class II aaRS and biotin synthetases"/>
    <property type="match status" value="1"/>
</dbReference>
<sequence length="278" mass="29994">MIHNRFPGLLLLDRMDDWSEPDVLYSFALDELLCRRAGADGVPVLHLWRHPSGFVMGPRDSRLPEAARASRELERLGLSVAVRNSGGAAVPLDPGVVNVSLILPLQGKASARFEDDFQLMYELIASALADTGVRVDKGEIAGAYCPGDYDLSVGGRKFCGIAQRRLSKAYIIQAFVNAGGSGEERGRLVRQFYDAAAGPGPDATSYPLVDASVMGSLEELADLWPDAPRLFAEGAASAALGLRAEQEAHLPESRLPRPEEIRELAAAMRARYPIGPAK</sequence>
<gene>
    <name evidence="2" type="ORF">HGI30_19175</name>
</gene>
<evidence type="ECO:0000259" key="1">
    <source>
        <dbReference type="PROSITE" id="PS51733"/>
    </source>
</evidence>
<keyword evidence="2" id="KW-0436">Ligase</keyword>
<dbReference type="InterPro" id="IPR045864">
    <property type="entry name" value="aa-tRNA-synth_II/BPL/LPL"/>
</dbReference>
<dbReference type="GO" id="GO:0016740">
    <property type="term" value="F:transferase activity"/>
    <property type="evidence" value="ECO:0007669"/>
    <property type="project" value="UniProtKB-ARBA"/>
</dbReference>
<dbReference type="EMBL" id="CP051428">
    <property type="protein sequence ID" value="QJC53470.1"/>
    <property type="molecule type" value="Genomic_DNA"/>
</dbReference>
<dbReference type="PROSITE" id="PS51733">
    <property type="entry name" value="BPL_LPL_CATALYTIC"/>
    <property type="match status" value="1"/>
</dbReference>
<dbReference type="GO" id="GO:0140096">
    <property type="term" value="F:catalytic activity, acting on a protein"/>
    <property type="evidence" value="ECO:0007669"/>
    <property type="project" value="UniProtKB-ARBA"/>
</dbReference>
<dbReference type="Proteomes" id="UP000502136">
    <property type="component" value="Chromosome"/>
</dbReference>
<feature type="domain" description="BPL/LPL catalytic" evidence="1">
    <location>
        <begin position="39"/>
        <end position="225"/>
    </location>
</feature>
<dbReference type="InterPro" id="IPR004143">
    <property type="entry name" value="BPL_LPL_catalytic"/>
</dbReference>
<name>A0A6H2H1C4_9BACL</name>
<evidence type="ECO:0000313" key="2">
    <source>
        <dbReference type="EMBL" id="QJC53470.1"/>
    </source>
</evidence>
<dbReference type="GO" id="GO:0016874">
    <property type="term" value="F:ligase activity"/>
    <property type="evidence" value="ECO:0007669"/>
    <property type="project" value="UniProtKB-KW"/>
</dbReference>
<dbReference type="CDD" id="cd16443">
    <property type="entry name" value="LplA"/>
    <property type="match status" value="1"/>
</dbReference>
<keyword evidence="3" id="KW-1185">Reference proteome</keyword>
<reference evidence="2 3" key="1">
    <citation type="submission" date="2020-04" db="EMBL/GenBank/DDBJ databases">
        <title>Novel Paenibacillus strain UniB2 isolated from commercial digestive syrup.</title>
        <authorList>
            <person name="Thorat V."/>
            <person name="Kirdat K."/>
            <person name="Tiwarekar B."/>
            <person name="Yadav A."/>
        </authorList>
    </citation>
    <scope>NUCLEOTIDE SEQUENCE [LARGE SCALE GENOMIC DNA]</scope>
    <source>
        <strain evidence="2 3">UniB2</strain>
    </source>
</reference>
<dbReference type="PANTHER" id="PTHR43679:SF2">
    <property type="entry name" value="OCTANOYL-[GCVH]:PROTEIN N-OCTANOYLTRANSFERASE"/>
    <property type="match status" value="1"/>
</dbReference>
<protein>
    <submittedName>
        <fullName evidence="2">Lipoate--protein ligase family protein</fullName>
    </submittedName>
</protein>